<comment type="caution">
    <text evidence="1">The sequence shown here is derived from an EMBL/GenBank/DDBJ whole genome shotgun (WGS) entry which is preliminary data.</text>
</comment>
<protein>
    <recommendedName>
        <fullName evidence="3">Secreted protein</fullName>
    </recommendedName>
</protein>
<dbReference type="EMBL" id="JARBHB010000004">
    <property type="protein sequence ID" value="KAJ8884748.1"/>
    <property type="molecule type" value="Genomic_DNA"/>
</dbReference>
<accession>A0ABQ9HK87</accession>
<feature type="non-terminal residue" evidence="1">
    <location>
        <position position="87"/>
    </location>
</feature>
<organism evidence="1 2">
    <name type="scientific">Dryococelus australis</name>
    <dbReference type="NCBI Taxonomy" id="614101"/>
    <lineage>
        <taxon>Eukaryota</taxon>
        <taxon>Metazoa</taxon>
        <taxon>Ecdysozoa</taxon>
        <taxon>Arthropoda</taxon>
        <taxon>Hexapoda</taxon>
        <taxon>Insecta</taxon>
        <taxon>Pterygota</taxon>
        <taxon>Neoptera</taxon>
        <taxon>Polyneoptera</taxon>
        <taxon>Phasmatodea</taxon>
        <taxon>Verophasmatodea</taxon>
        <taxon>Anareolatae</taxon>
        <taxon>Phasmatidae</taxon>
        <taxon>Eurycanthinae</taxon>
        <taxon>Dryococelus</taxon>
    </lineage>
</organism>
<gene>
    <name evidence="1" type="ORF">PR048_010944</name>
</gene>
<reference evidence="1 2" key="1">
    <citation type="submission" date="2023-02" db="EMBL/GenBank/DDBJ databases">
        <title>LHISI_Scaffold_Assembly.</title>
        <authorList>
            <person name="Stuart O.P."/>
            <person name="Cleave R."/>
            <person name="Magrath M.J.L."/>
            <person name="Mikheyev A.S."/>
        </authorList>
    </citation>
    <scope>NUCLEOTIDE SEQUENCE [LARGE SCALE GENOMIC DNA]</scope>
    <source>
        <strain evidence="1">Daus_M_001</strain>
        <tissue evidence="1">Leg muscle</tissue>
    </source>
</reference>
<sequence length="87" mass="10013">MHVHRNLKRARHLCSALCVGVSNIAHGGRNDTTKHVKCRIQKNVPRLKHCKKILLYQYKNNLYSASDAVGKLFSVSRLDHSFLQQME</sequence>
<evidence type="ECO:0000313" key="2">
    <source>
        <dbReference type="Proteomes" id="UP001159363"/>
    </source>
</evidence>
<proteinExistence type="predicted"/>
<dbReference type="Proteomes" id="UP001159363">
    <property type="component" value="Chromosome X"/>
</dbReference>
<evidence type="ECO:0000313" key="1">
    <source>
        <dbReference type="EMBL" id="KAJ8884748.1"/>
    </source>
</evidence>
<evidence type="ECO:0008006" key="3">
    <source>
        <dbReference type="Google" id="ProtNLM"/>
    </source>
</evidence>
<keyword evidence="2" id="KW-1185">Reference proteome</keyword>
<name>A0ABQ9HK87_9NEOP</name>